<evidence type="ECO:0000313" key="1">
    <source>
        <dbReference type="EMBL" id="ONH29205.1"/>
    </source>
</evidence>
<proteinExistence type="predicted"/>
<dbReference type="Gene3D" id="3.20.20.150">
    <property type="entry name" value="Divalent-metal-dependent TIM barrel enzymes"/>
    <property type="match status" value="1"/>
</dbReference>
<accession>A0A1V2I9K5</accession>
<dbReference type="SUPFAM" id="SSF51658">
    <property type="entry name" value="Xylose isomerase-like"/>
    <property type="match status" value="1"/>
</dbReference>
<gene>
    <name evidence="1" type="ORF">BL253_17560</name>
</gene>
<dbReference type="GO" id="GO:0004519">
    <property type="term" value="F:endonuclease activity"/>
    <property type="evidence" value="ECO:0007669"/>
    <property type="project" value="UniProtKB-KW"/>
</dbReference>
<dbReference type="InterPro" id="IPR007801">
    <property type="entry name" value="MbnB/TglH/ChrH"/>
</dbReference>
<reference evidence="2" key="1">
    <citation type="submission" date="2016-10" db="EMBL/GenBank/DDBJ databases">
        <title>Frankia sp. NRRL B-16386 Genome sequencing.</title>
        <authorList>
            <person name="Ghodhbane-Gtari F."/>
            <person name="Swanson E."/>
            <person name="Gueddou A."/>
            <person name="Hezbri K."/>
            <person name="Ktari K."/>
            <person name="Nouioui I."/>
            <person name="Morris K."/>
            <person name="Simpson S."/>
            <person name="Abebe-Akele F."/>
            <person name="Thomas K."/>
            <person name="Gtari M."/>
            <person name="Tisa L.S."/>
        </authorList>
    </citation>
    <scope>NUCLEOTIDE SEQUENCE [LARGE SCALE GENOMIC DNA]</scope>
    <source>
        <strain evidence="2">NRRL B-16386</strain>
    </source>
</reference>
<name>A0A1V2I9K5_9ACTN</name>
<dbReference type="Pfam" id="PF05114">
    <property type="entry name" value="MbnB_TglH_ChrH"/>
    <property type="match status" value="1"/>
</dbReference>
<dbReference type="EMBL" id="MOMC01000034">
    <property type="protein sequence ID" value="ONH29205.1"/>
    <property type="molecule type" value="Genomic_DNA"/>
</dbReference>
<organism evidence="1 2">
    <name type="scientific">Pseudofrankia asymbiotica</name>
    <dbReference type="NCBI Taxonomy" id="1834516"/>
    <lineage>
        <taxon>Bacteria</taxon>
        <taxon>Bacillati</taxon>
        <taxon>Actinomycetota</taxon>
        <taxon>Actinomycetes</taxon>
        <taxon>Frankiales</taxon>
        <taxon>Frankiaceae</taxon>
        <taxon>Pseudofrankia</taxon>
    </lineage>
</organism>
<sequence length="278" mass="29712">MAALAGFGVGWRPELAAALAERADLGFVEVIAENVPLDRHGRQPRTASTPTDLGLPVVAHGIGLSLGGGEPPDPSRLRRLAAVAEAVGAPLVSEHIAFVRADGHEAGHLLPIPYTRDALEVLVANVRVACAELPVPLALENPGALLRWPDDELTPADFLAELVERTDALLLVDVANLHGDTINHGLDPAATFDRLPWSRVAYLHVAGGVIRDGRYHDTHLHPVGPEQLALLAEAVRRLPPGQAAYLLERDGHYPPVAEFHAECDRVVATATHSERRAS</sequence>
<dbReference type="NCBIfam" id="NF003818">
    <property type="entry name" value="PRK05409.1"/>
    <property type="match status" value="1"/>
</dbReference>
<keyword evidence="1" id="KW-0540">Nuclease</keyword>
<keyword evidence="1" id="KW-0255">Endonuclease</keyword>
<dbReference type="PANTHER" id="PTHR42194">
    <property type="entry name" value="UPF0276 PROTEIN HI_1600"/>
    <property type="match status" value="1"/>
</dbReference>
<dbReference type="PANTHER" id="PTHR42194:SF1">
    <property type="entry name" value="UPF0276 PROTEIN HI_1600"/>
    <property type="match status" value="1"/>
</dbReference>
<protein>
    <submittedName>
        <fullName evidence="1">Endonuclease</fullName>
    </submittedName>
</protein>
<dbReference type="AlphaFoldDB" id="A0A1V2I9K5"/>
<evidence type="ECO:0000313" key="2">
    <source>
        <dbReference type="Proteomes" id="UP000188929"/>
    </source>
</evidence>
<dbReference type="STRING" id="1834516.BL253_17560"/>
<keyword evidence="2" id="KW-1185">Reference proteome</keyword>
<comment type="caution">
    <text evidence="1">The sequence shown here is derived from an EMBL/GenBank/DDBJ whole genome shotgun (WGS) entry which is preliminary data.</text>
</comment>
<keyword evidence="1" id="KW-0378">Hydrolase</keyword>
<dbReference type="InterPro" id="IPR036237">
    <property type="entry name" value="Xyl_isomerase-like_sf"/>
</dbReference>
<dbReference type="RefSeq" id="WP_076818239.1">
    <property type="nucleotide sequence ID" value="NZ_MOMC01000034.1"/>
</dbReference>
<dbReference type="Proteomes" id="UP000188929">
    <property type="component" value="Unassembled WGS sequence"/>
</dbReference>
<dbReference type="OrthoDB" id="9763101at2"/>